<dbReference type="InterPro" id="IPR037171">
    <property type="entry name" value="NagB/RpiA_transferase-like"/>
</dbReference>
<organism evidence="5 6">
    <name type="scientific">Agaribacillus aureus</name>
    <dbReference type="NCBI Taxonomy" id="3051825"/>
    <lineage>
        <taxon>Bacteria</taxon>
        <taxon>Pseudomonadati</taxon>
        <taxon>Bacteroidota</taxon>
        <taxon>Cytophagia</taxon>
        <taxon>Cytophagales</taxon>
        <taxon>Splendidivirgaceae</taxon>
        <taxon>Agaribacillus</taxon>
    </lineage>
</organism>
<evidence type="ECO:0000256" key="3">
    <source>
        <dbReference type="ARBA" id="ARBA00023163"/>
    </source>
</evidence>
<evidence type="ECO:0000259" key="4">
    <source>
        <dbReference type="PROSITE" id="PS51000"/>
    </source>
</evidence>
<dbReference type="GO" id="GO:0003677">
    <property type="term" value="F:DNA binding"/>
    <property type="evidence" value="ECO:0007669"/>
    <property type="project" value="UniProtKB-KW"/>
</dbReference>
<dbReference type="InterPro" id="IPR050313">
    <property type="entry name" value="Carb_Metab_HTH_regulators"/>
</dbReference>
<evidence type="ECO:0000313" key="6">
    <source>
        <dbReference type="Proteomes" id="UP001172083"/>
    </source>
</evidence>
<dbReference type="PANTHER" id="PTHR30363:SF56">
    <property type="entry name" value="TRANSCRIPTIONAL REGULATOR, DEOR FAMILY"/>
    <property type="match status" value="1"/>
</dbReference>
<dbReference type="InterPro" id="IPR036390">
    <property type="entry name" value="WH_DNA-bd_sf"/>
</dbReference>
<dbReference type="Pfam" id="PF00455">
    <property type="entry name" value="DeoRC"/>
    <property type="match status" value="1"/>
</dbReference>
<keyword evidence="1" id="KW-0805">Transcription regulation</keyword>
<dbReference type="PROSITE" id="PS51000">
    <property type="entry name" value="HTH_DEOR_2"/>
    <property type="match status" value="1"/>
</dbReference>
<sequence>MLKEERQYIILEEIKTHNKVYSSLLSKKLDVSEDTIRRDLNELANHGHIKKVHGGAMANPNIPAEIKHYNITDKLERQVIAQKAADLISDGQVLILEGETTSVMMTDYIPKDVAIIIFTNSLLIASKLFHQKGVETIFLGGQLSKRSKVTVGMDVENALRDVHADLCFIEASSIHETLGITEGDRDKALTKKAMLKSSSKTVALCLSHSIGRMEPFKIEEANNIDIIISELEADHASLESIRRKGVQIY</sequence>
<dbReference type="InterPro" id="IPR014036">
    <property type="entry name" value="DeoR-like_C"/>
</dbReference>
<name>A0ABT8LB42_9BACT</name>
<dbReference type="SUPFAM" id="SSF100950">
    <property type="entry name" value="NagB/RpiA/CoA transferase-like"/>
    <property type="match status" value="1"/>
</dbReference>
<keyword evidence="2 5" id="KW-0238">DNA-binding</keyword>
<dbReference type="InterPro" id="IPR001034">
    <property type="entry name" value="DeoR_HTH"/>
</dbReference>
<dbReference type="SMART" id="SM01134">
    <property type="entry name" value="DeoRC"/>
    <property type="match status" value="1"/>
</dbReference>
<protein>
    <submittedName>
        <fullName evidence="5">DeoR/GlpR family DNA-binding transcription regulator</fullName>
    </submittedName>
</protein>
<dbReference type="PANTHER" id="PTHR30363">
    <property type="entry name" value="HTH-TYPE TRANSCRIPTIONAL REGULATOR SRLR-RELATED"/>
    <property type="match status" value="1"/>
</dbReference>
<dbReference type="Proteomes" id="UP001172083">
    <property type="component" value="Unassembled WGS sequence"/>
</dbReference>
<dbReference type="PROSITE" id="PS00894">
    <property type="entry name" value="HTH_DEOR_1"/>
    <property type="match status" value="1"/>
</dbReference>
<dbReference type="PRINTS" id="PR00037">
    <property type="entry name" value="HTHLACR"/>
</dbReference>
<keyword evidence="6" id="KW-1185">Reference proteome</keyword>
<accession>A0ABT8LB42</accession>
<feature type="domain" description="HTH deoR-type" evidence="4">
    <location>
        <begin position="3"/>
        <end position="58"/>
    </location>
</feature>
<comment type="caution">
    <text evidence="5">The sequence shown here is derived from an EMBL/GenBank/DDBJ whole genome shotgun (WGS) entry which is preliminary data.</text>
</comment>
<reference evidence="5" key="1">
    <citation type="submission" date="2023-06" db="EMBL/GenBank/DDBJ databases">
        <title>Genomic of Agaribacillus aureum.</title>
        <authorList>
            <person name="Wang G."/>
        </authorList>
    </citation>
    <scope>NUCLEOTIDE SEQUENCE</scope>
    <source>
        <strain evidence="5">BMA12</strain>
    </source>
</reference>
<keyword evidence="3" id="KW-0804">Transcription</keyword>
<evidence type="ECO:0000256" key="2">
    <source>
        <dbReference type="ARBA" id="ARBA00023125"/>
    </source>
</evidence>
<dbReference type="SMART" id="SM00420">
    <property type="entry name" value="HTH_DEOR"/>
    <property type="match status" value="1"/>
</dbReference>
<gene>
    <name evidence="5" type="ORF">QQ020_18105</name>
</gene>
<evidence type="ECO:0000313" key="5">
    <source>
        <dbReference type="EMBL" id="MDN5213995.1"/>
    </source>
</evidence>
<dbReference type="SUPFAM" id="SSF46785">
    <property type="entry name" value="Winged helix' DNA-binding domain"/>
    <property type="match status" value="1"/>
</dbReference>
<evidence type="ECO:0000256" key="1">
    <source>
        <dbReference type="ARBA" id="ARBA00023015"/>
    </source>
</evidence>
<dbReference type="RefSeq" id="WP_346759333.1">
    <property type="nucleotide sequence ID" value="NZ_JAUJEB010000004.1"/>
</dbReference>
<dbReference type="InterPro" id="IPR018356">
    <property type="entry name" value="Tscrpt_reg_HTH_DeoR_CS"/>
</dbReference>
<proteinExistence type="predicted"/>
<dbReference type="Gene3D" id="3.40.50.1360">
    <property type="match status" value="1"/>
</dbReference>
<dbReference type="Gene3D" id="1.10.10.10">
    <property type="entry name" value="Winged helix-like DNA-binding domain superfamily/Winged helix DNA-binding domain"/>
    <property type="match status" value="1"/>
</dbReference>
<dbReference type="Pfam" id="PF08220">
    <property type="entry name" value="HTH_DeoR"/>
    <property type="match status" value="1"/>
</dbReference>
<dbReference type="EMBL" id="JAUJEB010000004">
    <property type="protein sequence ID" value="MDN5213995.1"/>
    <property type="molecule type" value="Genomic_DNA"/>
</dbReference>
<dbReference type="InterPro" id="IPR036388">
    <property type="entry name" value="WH-like_DNA-bd_sf"/>
</dbReference>